<dbReference type="InterPro" id="IPR045326">
    <property type="entry name" value="ATG17-like_dom"/>
</dbReference>
<keyword evidence="11" id="KW-1185">Reference proteome</keyword>
<dbReference type="GO" id="GO:0000045">
    <property type="term" value="P:autophagosome assembly"/>
    <property type="evidence" value="ECO:0007669"/>
    <property type="project" value="TreeGrafter"/>
</dbReference>
<dbReference type="GO" id="GO:0034727">
    <property type="term" value="P:piecemeal microautophagy of the nucleus"/>
    <property type="evidence" value="ECO:0007669"/>
    <property type="project" value="TreeGrafter"/>
</dbReference>
<dbReference type="PANTHER" id="PTHR28005">
    <property type="entry name" value="AUTOPHAGY-RELATED PROTEIN 17"/>
    <property type="match status" value="1"/>
</dbReference>
<evidence type="ECO:0000256" key="2">
    <source>
        <dbReference type="ARBA" id="ARBA00013806"/>
    </source>
</evidence>
<comment type="subcellular location">
    <subcellularLocation>
        <location evidence="7">Cytoplasm</location>
    </subcellularLocation>
    <subcellularLocation>
        <location evidence="7">Preautophagosomal structure membrane</location>
        <topology evidence="7">Peripheral membrane protein</topology>
    </subcellularLocation>
</comment>
<dbReference type="GO" id="GO:0030295">
    <property type="term" value="F:protein kinase activator activity"/>
    <property type="evidence" value="ECO:0007669"/>
    <property type="project" value="TreeGrafter"/>
</dbReference>
<name>A0AAN7Y542_9EURO</name>
<dbReference type="GO" id="GO:0000422">
    <property type="term" value="P:autophagy of mitochondrion"/>
    <property type="evidence" value="ECO:0007669"/>
    <property type="project" value="TreeGrafter"/>
</dbReference>
<protein>
    <recommendedName>
        <fullName evidence="2 7">Autophagy-related protein 17</fullName>
    </recommendedName>
</protein>
<feature type="domain" description="Autophagy protein ATG17-like" evidence="9">
    <location>
        <begin position="71"/>
        <end position="479"/>
    </location>
</feature>
<organism evidence="10 11">
    <name type="scientific">Lithohypha guttulata</name>
    <dbReference type="NCBI Taxonomy" id="1690604"/>
    <lineage>
        <taxon>Eukaryota</taxon>
        <taxon>Fungi</taxon>
        <taxon>Dikarya</taxon>
        <taxon>Ascomycota</taxon>
        <taxon>Pezizomycotina</taxon>
        <taxon>Eurotiomycetes</taxon>
        <taxon>Chaetothyriomycetidae</taxon>
        <taxon>Chaetothyriales</taxon>
        <taxon>Trichomeriaceae</taxon>
        <taxon>Lithohypha</taxon>
    </lineage>
</organism>
<proteinExistence type="inferred from homology"/>
<evidence type="ECO:0000256" key="8">
    <source>
        <dbReference type="SAM" id="Coils"/>
    </source>
</evidence>
<dbReference type="Pfam" id="PF04108">
    <property type="entry name" value="ATG17_like"/>
    <property type="match status" value="1"/>
</dbReference>
<feature type="coiled-coil region" evidence="8">
    <location>
        <begin position="131"/>
        <end position="158"/>
    </location>
</feature>
<keyword evidence="8" id="KW-0175">Coiled coil</keyword>
<dbReference type="AlphaFoldDB" id="A0AAN7Y542"/>
<reference evidence="10 11" key="1">
    <citation type="submission" date="2023-08" db="EMBL/GenBank/DDBJ databases">
        <title>Black Yeasts Isolated from many extreme environments.</title>
        <authorList>
            <person name="Coleine C."/>
            <person name="Stajich J.E."/>
            <person name="Selbmann L."/>
        </authorList>
    </citation>
    <scope>NUCLEOTIDE SEQUENCE [LARGE SCALE GENOMIC DNA]</scope>
    <source>
        <strain evidence="10 11">CCFEE 5910</strain>
    </source>
</reference>
<dbReference type="Proteomes" id="UP001309876">
    <property type="component" value="Unassembled WGS sequence"/>
</dbReference>
<feature type="coiled-coil region" evidence="8">
    <location>
        <begin position="212"/>
        <end position="276"/>
    </location>
</feature>
<dbReference type="GO" id="GO:0060090">
    <property type="term" value="F:molecular adaptor activity"/>
    <property type="evidence" value="ECO:0007669"/>
    <property type="project" value="TreeGrafter"/>
</dbReference>
<gene>
    <name evidence="10" type="primary">ATG17</name>
    <name evidence="10" type="ORF">LTR05_006205</name>
</gene>
<evidence type="ECO:0000256" key="7">
    <source>
        <dbReference type="RuleBase" id="RU368080"/>
    </source>
</evidence>
<dbReference type="EMBL" id="JAVRRJ010000006">
    <property type="protein sequence ID" value="KAK5083701.1"/>
    <property type="molecule type" value="Genomic_DNA"/>
</dbReference>
<evidence type="ECO:0000256" key="3">
    <source>
        <dbReference type="ARBA" id="ARBA00022490"/>
    </source>
</evidence>
<evidence type="ECO:0000259" key="9">
    <source>
        <dbReference type="Pfam" id="PF04108"/>
    </source>
</evidence>
<evidence type="ECO:0000256" key="6">
    <source>
        <dbReference type="ARBA" id="ARBA00024948"/>
    </source>
</evidence>
<comment type="similarity">
    <text evidence="1 7">Belongs to the ATG17 family.</text>
</comment>
<comment type="function">
    <text evidence="7">Autophagy-specific protein that functions in response to autophagy-inducing signals as a scaffold to recruit other ATG proteins to organize preautophagosomal structure (PAS) formation. Modulates the timing and magnitude of the autophagy response, such as the size of the sequestering vesicles. Plays particularly a role in pexophagy and nucleophagy.</text>
</comment>
<evidence type="ECO:0000313" key="11">
    <source>
        <dbReference type="Proteomes" id="UP001309876"/>
    </source>
</evidence>
<sequence>MRVASHSFLLISYVSDQLLSSLDSAILEYKGQHSSQRASPAGSFRSPDNHENVRDVPVETLISYLVAAKRALSSIHHVHRATTLLNEARSTIESTATLVARTKYLRRSLYAQLKILRSVQFELEGNAYVVKQEANVTIKELETTDRRLQDNIQLLKQTAIDHGFKARKPLDENGEELEVDLKNTLFDFVDDQPVITLRQMVRVAEANVNAARSSVDASIRNLEEDLQQVNEVLTDRTATSSSTKSDLQPLGIPKQLKLLERNAHNMAESLESLVQHFDSCVNAIKHTEGAGAAVAKNFTSEELPEGVDVETFQGPTEPMSEEERTEMLHVLRNDADQVEDVVAEIQERAAGMDAQLDRILIWRASCEASYKDVFKAFKFLQKIGDQLPAHLAEVDDFSSYWSVEKGKIDECMVGMEELCDLYENFLAAYDGMIVEAARRKGVRKRMEKIVQEAQTQLDQLYQDDLTEREHFRAEQGDYLPSDIWHGLDVLPSQFAFHRSNDEGLDSIPDLPKETVASALKRLKAAHGMGEAGER</sequence>
<evidence type="ECO:0000313" key="10">
    <source>
        <dbReference type="EMBL" id="KAK5083701.1"/>
    </source>
</evidence>
<dbReference type="PANTHER" id="PTHR28005:SF1">
    <property type="entry name" value="AUTOPHAGY-RELATED PROTEIN 17"/>
    <property type="match status" value="1"/>
</dbReference>
<evidence type="ECO:0000256" key="1">
    <source>
        <dbReference type="ARBA" id="ARBA00006259"/>
    </source>
</evidence>
<keyword evidence="5" id="KW-0472">Membrane</keyword>
<dbReference type="GO" id="GO:1990316">
    <property type="term" value="C:Atg1/ULK1 kinase complex"/>
    <property type="evidence" value="ECO:0007669"/>
    <property type="project" value="TreeGrafter"/>
</dbReference>
<evidence type="ECO:0000256" key="4">
    <source>
        <dbReference type="ARBA" id="ARBA00023006"/>
    </source>
</evidence>
<keyword evidence="3 7" id="KW-0963">Cytoplasm</keyword>
<evidence type="ECO:0000256" key="5">
    <source>
        <dbReference type="ARBA" id="ARBA00023136"/>
    </source>
</evidence>
<keyword evidence="4 7" id="KW-0072">Autophagy</keyword>
<accession>A0AAN7Y542</accession>
<comment type="caution">
    <text evidence="10">The sequence shown here is derived from an EMBL/GenBank/DDBJ whole genome shotgun (WGS) entry which is preliminary data.</text>
</comment>
<dbReference type="InterPro" id="IPR007240">
    <property type="entry name" value="Atg17"/>
</dbReference>
<feature type="coiled-coil region" evidence="8">
    <location>
        <begin position="328"/>
        <end position="355"/>
    </location>
</feature>
<comment type="function">
    <text evidence="6">Autophagy-specific protein that functions in response to autophagy-inducing signals as a scaffold to recruit other ATG proteins to organize pre-autophagosomal structure (PAS) formation. Modulates the timing and magnitude of the autophagy response, such as the size of the sequestering vesicles. Plays particularly a role in pexophagy and nucleophagy.</text>
</comment>
<dbReference type="GO" id="GO:0034045">
    <property type="term" value="C:phagophore assembly site membrane"/>
    <property type="evidence" value="ECO:0007669"/>
    <property type="project" value="UniProtKB-SubCell"/>
</dbReference>